<evidence type="ECO:0000313" key="2">
    <source>
        <dbReference type="Proteomes" id="UP001432075"/>
    </source>
</evidence>
<dbReference type="RefSeq" id="WP_079196200.1">
    <property type="nucleotide sequence ID" value="NZ_BMVE01000004.1"/>
</dbReference>
<dbReference type="Gene3D" id="2.60.40.2880">
    <property type="entry name" value="MmpS1-5, C-terminal soluble domain"/>
    <property type="match status" value="1"/>
</dbReference>
<name>A0ABZ1RLX6_9ACTN</name>
<reference evidence="1" key="1">
    <citation type="submission" date="2022-10" db="EMBL/GenBank/DDBJ databases">
        <title>The complete genomes of actinobacterial strains from the NBC collection.</title>
        <authorList>
            <person name="Joergensen T.S."/>
            <person name="Alvarez Arevalo M."/>
            <person name="Sterndorff E.B."/>
            <person name="Faurdal D."/>
            <person name="Vuksanovic O."/>
            <person name="Mourched A.-S."/>
            <person name="Charusanti P."/>
            <person name="Shaw S."/>
            <person name="Blin K."/>
            <person name="Weber T."/>
        </authorList>
    </citation>
    <scope>NUCLEOTIDE SEQUENCE</scope>
    <source>
        <strain evidence="1">NBC_00283</strain>
    </source>
</reference>
<sequence>MLVLALLLVGGCVAVIGVVVDKVSKESSRTVRITYAAAGNTQDVDITYSTWRDGNLEVNQDNDARLPWTKEIHTKGFLKGGALVVTLGPDGGTATCSVTVDDARPITATASGAFASAVCKGF</sequence>
<accession>A0ABZ1RLX6</accession>
<keyword evidence="2" id="KW-1185">Reference proteome</keyword>
<organism evidence="1 2">
    <name type="scientific">Streptomyces goshikiensis</name>
    <dbReference type="NCBI Taxonomy" id="1942"/>
    <lineage>
        <taxon>Bacteria</taxon>
        <taxon>Bacillati</taxon>
        <taxon>Actinomycetota</taxon>
        <taxon>Actinomycetes</taxon>
        <taxon>Kitasatosporales</taxon>
        <taxon>Streptomycetaceae</taxon>
        <taxon>Streptomyces</taxon>
    </lineage>
</organism>
<dbReference type="InterPro" id="IPR038468">
    <property type="entry name" value="MmpS_C"/>
</dbReference>
<dbReference type="EMBL" id="CP108057">
    <property type="protein sequence ID" value="WUO47726.1"/>
    <property type="molecule type" value="Genomic_DNA"/>
</dbReference>
<dbReference type="Proteomes" id="UP001432075">
    <property type="component" value="Chromosome"/>
</dbReference>
<proteinExistence type="predicted"/>
<gene>
    <name evidence="1" type="ORF">OHU17_18720</name>
</gene>
<protein>
    <recommendedName>
        <fullName evidence="3">MmpS family membrane protein</fullName>
    </recommendedName>
</protein>
<evidence type="ECO:0008006" key="3">
    <source>
        <dbReference type="Google" id="ProtNLM"/>
    </source>
</evidence>
<evidence type="ECO:0000313" key="1">
    <source>
        <dbReference type="EMBL" id="WUO47726.1"/>
    </source>
</evidence>